<feature type="compositionally biased region" description="Low complexity" evidence="2">
    <location>
        <begin position="187"/>
        <end position="197"/>
    </location>
</feature>
<feature type="region of interest" description="Disordered" evidence="2">
    <location>
        <begin position="2475"/>
        <end position="2502"/>
    </location>
</feature>
<feature type="compositionally biased region" description="Acidic residues" evidence="2">
    <location>
        <begin position="1258"/>
        <end position="1304"/>
    </location>
</feature>
<reference evidence="4" key="1">
    <citation type="journal article" date="2022" name="IScience">
        <title>Evolution of zygomycete secretomes and the origins of terrestrial fungal ecologies.</title>
        <authorList>
            <person name="Chang Y."/>
            <person name="Wang Y."/>
            <person name="Mondo S."/>
            <person name="Ahrendt S."/>
            <person name="Andreopoulos W."/>
            <person name="Barry K."/>
            <person name="Beard J."/>
            <person name="Benny G.L."/>
            <person name="Blankenship S."/>
            <person name="Bonito G."/>
            <person name="Cuomo C."/>
            <person name="Desiro A."/>
            <person name="Gervers K.A."/>
            <person name="Hundley H."/>
            <person name="Kuo A."/>
            <person name="LaButti K."/>
            <person name="Lang B.F."/>
            <person name="Lipzen A."/>
            <person name="O'Donnell K."/>
            <person name="Pangilinan J."/>
            <person name="Reynolds N."/>
            <person name="Sandor L."/>
            <person name="Smith M.E."/>
            <person name="Tsang A."/>
            <person name="Grigoriev I.V."/>
            <person name="Stajich J.E."/>
            <person name="Spatafora J.W."/>
        </authorList>
    </citation>
    <scope>NUCLEOTIDE SEQUENCE</scope>
    <source>
        <strain evidence="4">RSA 2281</strain>
    </source>
</reference>
<protein>
    <recommendedName>
        <fullName evidence="3">Ricin B lectin domain-containing protein</fullName>
    </recommendedName>
</protein>
<dbReference type="InterPro" id="IPR000772">
    <property type="entry name" value="Ricin_B_lectin"/>
</dbReference>
<accession>A0AAD5PDP9</accession>
<feature type="compositionally biased region" description="Low complexity" evidence="2">
    <location>
        <begin position="1246"/>
        <end position="1256"/>
    </location>
</feature>
<sequence length="7724" mass="845054">MSQQFPLSWFFIKNQNGYVLSASQGSAGANIVISTLRTDEPAAQLWRHDNGLLINKESGLVMEVVKGNLKASSEIVQQAGAADKAKSQHFSISKDGHICLKEKPNLVLGFKESFFSRREGLHVHLQSADKRSKEQHWNFVLPVVKSSSSSSAAQVKRSASSSTVGSSVAGKPISRGISQIKEDDARSTVSASTTTSSLDQEGGHVPTGTFPDTPFFLKSQQTGLYISAEATSMTQEGGRLVVDALRKTGYDSQLWTFDKTTGHILNKHSGFALSFESLKDDSYACQTKKIDNNKNQIWSLSSLTQEIHLKHDSNWVLGLKESWFGTSSRREGAHLHIQKKNGKNQENQKFAVVLPVFKKRVVDSTTEQQQGTFPDGWFFIKNQASTAILTISGDSDIITAKLDTSNYSRQLWRYKNGFLINKSSGKVLDVRGGSIENGAGLCQYDQKKKSYQNQQWALTVEGFIHIQSNNGLVLSSQTKSGKTSIYLADKLSVEHKEQRWNFVLPVFKKKSGSRAITSTSTKTKVVSYRYAQYPSGWFFIRSLVRQSTKESPLVLTANGESVTMTALDKENWQSQLWSYSSGALVNYQSQLAIDVKSVVEGANLTLAKQEITPRSQRWTLSIDGYLVNGFEPSLVLTPQANGDNFKLALATHSTFKEEHRWGLLIPEFIVRQRVQILIRWSVAMLQEWRKSGQTTLIKTVSRTAAWPEDEFFITTNDGYALAPAKPEAYSDIGLYKVDEHADAELFQWKFEGGYLVHCMTGLVLHSNDSLADGDKLTIRGKHMKNETQADDRQLWTLHTNGEITSSIRTELGLSLIKQSNGQWQVLVSNVTKRAAHYGWSLMYGTCERRYSEIHKKEILVVITLIRIILMIRTTKASSTAHKLVTQKYGIFPKEWFFVRSKQDKSLVITASTSKEGDKLTLEKIDFKNYKRQLWKSDDSGCLVNMESSYVIDVAGGKLMANCNIIQWHEKFLRRSRKNQQWGLSVDGHIHPQSRPGLVLAPRDNSQDLKEHTVLQLKPRGALNAVYQQWSFAVPVLGKRTATRSNTILEDIGEANVEIADRERYERIEKRTIVHRWGIFPSGGIFIRLGYGAERLALTVEKTESASEECYAITARPLNYKEYKWQMWTYEEGHLINTQTGLALDSAAVTGGITEYGLKSRLYVKTRSESETQYWSLGVDGEIHQRYNERMVVSVSSADRATTAGAQIGLRELHVRKEIKQGKQELVLQSEKWLRWTFSKPVYGKRTTTTTTTTSTSEAQEEEIKECEDQDILIEEQNETDDGASTDDDTTDDDSSEDEDDDDDNASIVSSASNARSVKSTTSSASSRKDSFTTTDDYIPTGFEKVVRYKNQSGAFPTSGYFLIKSELHGYVLDVDGDAKEGAPVILTPLRATDFASQMWSYKDGYLVNLKGQVLVLDAAEEKLIAGGQPLLSVRTPVSEAADQRWEHSSEGLVYLLSKRSWVLSIKDLKRTDKPKINVYIQEEKTHGNLSHGAKKEQRWVILVPSLIPVEKKETGVKIIEAGKKTTTTSSSSTGAVAASAIVSSVFAFKWLKEALSYKITKQDAWPSSSKAFFIRVGGNNTFLAAGHEKGQVGLYKLTEQEDYKRFLWIYVDGYLVNYKYLLRLVYITRTRQWILSDSQETADQSVHISANGLITVRISATIIYYLRIIRRSSGDYELDVTDNEASATKSSDACFELHIPQFVDQERETDVSTTISNATAYASKQKQLIAYKYKKTIITTKRALFPAESYFFIKADGNYKESWVLAVDGDAPGTSLVIKKLSFTDYKDQLWTFRDGLLINYGSDYVISIQGGIAPSAKIVQHLKTTGSLKWFLTVDGLIRLHGYGALSLGYRGGDLGEGTAITLALAETSERTIRWKFSIPVFGKKKTTTTISEIKEELSKGTQLDTIEELTTEVSKEQEQQEVTKTQEQDNKMVLEQRKKLAFATSESWTIILAWRIYFIRRIRQCRTKAEIIDVIQESRDTLYKRLDVHYKRHCQRCTGHGHHHEHEHQELPSEWELSIEHIRDLFRLRLFEGILGKLISYEADQEISADDIDSLESIVESTYGEVETYVQEEEKKQGIDTSIIKKEQEEQLQVVVQSKEEAKEQALVLVSGVKTTVRYWLVIIRRRILEAKKNGASEQEIAAIIENSRKELTTELSVTRTQVVQYKWWSYFVTSSTSAEAAQKSTVESIERIETLVSKHIDTITYESDAKLIEWVNQGEQNVNVELDTSCKHVFGEQVKEQVKQEQEVEKTTTSVQVIEATRKNTSTELIRVQDRLSSWYAQLTYDLNWCFDGKHKDQQKYARQQKDSLLIVVDSAKLDLINYLEQAKWTLESQSTTLTLEERRRIEYAIETVRSTLIAYLLRFRRSVAVTQEQDVSKSSIACYLEFSFGSETQKNTLQVLQDTASQLTVTVVEKEEHHIVGEKKQEVVQHHDDKKQQVVEHHDDKKESSSSGLGVAAGIGLGIAAGGAAIAVHQHHEKEKQAEEAKKHAEKIAEEKKHPQKIVEEKKAAEKVTEEKKETEKVTEEKKTEGEVSIGVVETTKPCVPSQPSKSIKELQISISKWYAAFIKHVSTESTKPDCKDVYIAELVRVETDTILAHLDASKDVISKTTTSTEEWEKTIEYIRGTITTGSEQLQGIAIGVISGKTTTDSFKQLEIISSSNDQQITEALTKYESKITVVETGSSSEKVTAVPVETKKPVVEETQESGKASGKVEKVTEETHKIVKHDNKKKDDEHHHHTGKVAVGVAAGAVVTIGVVGYVKSTVSWWFSKLSKDIADRVEQGGDNVNADIEVIVSKATAEIDAEFAQVVSKTNDSKDKESADKLKATIEWAKNNVAQTTTQIQAVAVQAVAGGSTTAVTIHEQLSGVIKATTTQVDTALDNCQADVKIEVEKTKTEKITSEVKKTDEHKVVKHDDKKDCKKVEKKDDDHHHAGKVAVGVTAGAAVTIGVVGYVKSTVSWWFNKLSKDIADRVEQGGDNVNADIEVIVSKATAEIDAEFAQVVSKTNDSKDKESADKLKATIEWAKNNITQTTTQIQAVAVQAVTGGSTTAVTIHEQLSGVIKATTTQVDTALDNCQADVKIEVEKTKTEKITTEVKKTEAHKTTKTEEDHKIVKHDAKKVEKKDDDHHHAGKVAVGVVAGAAVTIGVVGYVKSTVSWWFNKLSKDIADRVEQGGDNVNADIEVIVSKATAEIDAEFAQVVSKTNDSKDKESADKLKATIEWAKNNVAQTTTQIQAVAVQAVAGGSTTAVTIHEQLSGVIKATTTQVDTALDNCQADVKIEVEKTKTEKITSEVKKTEDHKATKTEVAHKVTKHDGKKDGKKPEKKDDDHHDTGKIAAGIGLGIAVGGAAIAVHQHHEKEKQAEEAKKHAKKIAEEKKHPQKIVEEKKAAEKVTEEKKETEKVTEEKKTEGEVSIGVVETTKPCVPSQPSKSIKELQISISKWYAAFIKHVSTESTKPDCKDVYIAELVRVETDTILAHLDASKDVISKTTTSTEEWEKTIEYIRGTITTGSEQLQGIAIGVISGKTTTDSFKQLEIISSSNDQQITEALTKYESKITVVEETHESVKTDEKVSDEAHDVVKHEDKKTEKKNDEHHHSGKVAVGVAAGAVVSVGVVGYVKSTVSWWFDKLSKDIAERVEKGGDNVNADIEVIVSKATAEIDTEFSKVISKTSHSNDEESADRLKATIGWAKSLVTQATTQVQAVAAQAIATGGTGAVSIHEQLSDVISSTTTQVETALDNCQVDVEIDVEKEKAEKVSCGKKQPSKTEVFKTKVEKKSDEHHDTGKKVAVGVATGAVVTVGVVGYVKSTVNSWFTKLMNDVSERAEKGGDNVSADIEAIIVKANQEIEVEFSHVATKTDAVSNKESAAKLKETLEWAKGIVVQSSTQIQATAVDAVAVGGSTALSIHEQLSSLVQATHTQIDTALQSCDTKLTIDVEGEKVVENAKKSSKKATAGVSVGVAEYVKITISTWYSKLAKDIASCKTNEEVEAVIVKANASIEADLKVVTEKTKKSEVSTSVSEQIVSTTEWAKGIVLEGSNQLKVIGGQIVAGSTTAKDSIAGLIESTEKQIEVAYDKCDTSVTIEVKHAKVPAEHVHKIVKHGSKKGCKKTEKKDDHHAGKVAVGIAAGAAVTIGVVGYVKSTVSWWFSKLSKDIADRVEQGGDNVNADIEVIVSKATAEIDAEFAQVVSKTNDSKDKESADKLKATIEWAKNNVAQTTTQIQAVAVQAVTGGNATAVTIHEQLSGMIKATTNQVDTALDNCQADVKIEVEKKTSDVNTAVVTAGEVTVGTAEYVKVTVKSWFRKLMDDVASCKTDEEIEQVVVKANIVIEEELKVVCDKTAESDEISESVSQQILSTTEWAKGMVLEGSSQIKVIGAQIVAAGGSASSGAKQSMVALIESTEQQIDTAYDKCDTSLTIAVEHAKVPAEHVHKVVKHESKKSKKTEKDHHTAGKVAAGVVIGGAVIGTGAAVAVGITAAGYVKSTVSSWYERLTKAVAERAEQGGDNAAADIEIIVAEANKQIEAELSQVAEKTEASSDKESVAKWKETLEWAKSTVTQSTAQVQTVAVEAVTVGGSSAVSIHEKLSSVADSIHTQIDTALQGCDEELVIEIEKEKIVDNVKKPGTEVVLGAATVGVIDYVKVTISSWYSKLAKDIASCKTNEEVEAVIVKANASIEADLKVVTEKTKKSEVSTSVSEQIVSTTEWAKGIILEGSNQLKVIGGQIVAGSTTAKDSIAGLIESTEKQIEVAYDKCDTSVTIEVKHAKVPAEHVHKIVKHGSKKGCKKTEKKDDHHAGKVAVGIAAGAAVTIGVVGYVKSTVSWWFSKLSKDIADRVEQGGDNVNADIEVIVSKATAEIDAEFAQVVSKTNDSKDKESADKLKATIEWAKNNVAQTTTQIQAVAVQAVAGGSTTAVTIHEQLSGVIKATTTQVDTALDNCQADVKIEVEKTKTEKITSEVKKTDEHKVVKHDDKKDCKKVEKKDDDHHHAGKVAVGVAAGAAVTIGVVGYVKSTVSWWFNKLSKDIADRVEQGGDNVNADIEVIVSKATAEIDAEFAQVVSKTNDSKDKESADKLKATIEWAKNNITQTTTQIQAVAVQAVTGGSTTAVTIHEQLSGVIKATTTQVDTALDNCQADVKIEVEKTKTEKITTEVKKTEAHKTTKTEEDHKIVKHDAKKVEKKDDDHHHAGKVAVGVVAGAAVTIGVVGYVKSTVSWWFNKLSKDIADRVEQGGDNVNADIEVIVSKATAEIDAEFAQVVSKTNDSKDKESADKLKATIEWAKNNVAQTTTQIQAVAVQAVAGGSTTAVTIHEQLSGVIKATTTQVDTALDNCQADVKIEVEKTKTEKITSEVKKTEDHKATKTEVAHKVTKHDGKKDGKKPEKKDDDHHDTGKIAAGIGLGIAVGGAAIAVHQHHEKEKQAEEAKKHAKKIAEEKKHPQKIVEEKKAAEKVTEEKKETEKVTEEKKTEGEVSIGVVETTKPCVPSQPSKSIKELQISISKWYAAFIKHVSTESTKPDCKDVYIAELVRVETDTILAHLDASKDVISKTTTSTEEWEKTIEYIRGTITTGSEQLQGIAIGVISGKTTTDSFKQLEIISSSNDQQITEALTKYESKITVVEETHESVKTDEKVSDEAHDVVKHEDKKTEKKNDEHHHSGKVAVGVAAGAVVSVGVVGYVKSTVSSWFNKLSKDIADRVEQGGDNVNADIEVIVSKATAEIDAEFAQVVSKTNDSKDKESVDKLKATIEWTKNNVTQTTTQVQAVAVQAVTGGSATAVTIHEQLSGVIKATTTQVDTALDNCQADVKIEVEKTKTEKITSDVKKTKEHENKAPKAEKKEEHVKHHEIEMTHDAGKKVVAGVFVSVGVIEYTKLTIRSWFNKLMDDVSTCAANGGTDEEIDIIVSKATDSIEDNIEDIVDLIKSSSSGSSSVDKINATLEWANGMVIQGSTQVQAIGVQSIASGHVCIDSIREQMKPLVEANVTQIETALGSCDSSIIIEVDQKEKTEKTQQAVKLPTKEEMKSSEEKKVIKKKPACEKPALSTGEAAEIIAGGVVAVGAVAYVKSTINSWFDKLTKAVAERAEQGGDNASVDIEAIIAKANAEIDVEFSKVTTKTGETDSESAAKLKETIEWAKTTVVQGTTQVQTIAVEAVSTGRSGNDAIHEKLTSVVKSTTAEVDAALEKCDSEINIKVEKKASDVKEAIEHAGQVTVGVVDYVKVTISSWYSKLIEDIYSCKTNEEVESVIAEANATIEADLKVVADKTKKSDASVSVSEQIISTTEWAKGIALEGSNQLKVIGVEIVAGSTTAKDNIAGLIESSEKQIATAYEKCDSSLIIEVDHTKIDAEDVHKVVKHDSKKSKIKKHQHKQTKKDDEHHHAGKVAVGVVAGGAVAIGVVGYVKSTVSWWFNKLSKDIADRVEQGGDNVNADIEVIVSKATAEIDAEFAQVVSKTNDSKDKESADKLKATIEWAKNNITQTTTQIQAVAVQAVTGGSTTAVTIHEQLSGVIKATTTQVDTALDNCQADVKIEVEKTKVEKVTSEVKKTEEHKHKDSKVEKTTEEAHKVVKHDDKKETKKAEKKSGDHHSGKVATGVVGGALITVGVVGYVKSTVHSWFNKLTKDIAERAEKGGDNVNEDIEIIIAEATEKIDSEFSQVVSKTDESSNKESADKLKATLEWAKSMVSQSTTQVHAVAVQAIAAGESSAAAIQEQLTTVTESTTTQVDTALGSCKTDLVIEVEKKGEKQKTSVEKPKKSVDITVGVVEYVKITISTWYSKLAKDIASCKTNEEVEAVIVKANASIEADLKVVTEKTKKSEVSTSVSEQIVSTTEWAKGIVLEGSNQLKVIGGQIVAGSTTAKDSIAGLIESTEKQIEVAYDKCGTSLTIEVEHAKVAPEHVHKVVKHDAKKAKAKKEQRAKAKKECASKHESKKKDDKTLQHIVEGSLAVGVVAGAGAAAVAAKKKASGKKTTSKKETSGQVISAVETVDIAKKAAKDTQDWFYKLIVVKFTQLLESSAGRLHVNSETEHIIGEAEIEVNDKINELQRGTSSVHLEEFFGHLRTTFSDQLSTIKTTILEGPWQNASEQESALYGIATRLNEQIAVHVAAVETAVAEEEEIVVGEHHVETEVKEKKTTVVKKKQPIQLIEVTKIETIKTDINGWFTRLIERIKTCCKQTDVDVNGQVTTIIAEAQGELEGLIKSSKSNVSVETDVEYNLSVTLETIYTTAISQANLSKTIAIHGVDVDAQLDNVVLVSGKQVEKLLQVHIVDEKTGESSCGAILLEKKETKEETQARVQKEVTLAIQDTKTQLSGWLDLLIKNIHTSIQREGCDVSVEIQRLIEEANQQVDGIIKTAKAQIVSSGDEQTLLRTDATVAANVSYARNQALHCIDQIKITLYSQTTSLKQVVARIDSHDIATVDERVLSRIALIRDRLVHSLDYAASVTISAAFEGKTVAWVETTQMPESFAGVRAIAFDLVGTVTDFRTSFAAAWSAVIKNKKAEALHKIDALEFADKWYALFLQRKGAEGKQQDQVLLRTILIELLATYNIKEDAFTAAQLDKLVLIWRRSSLFKEVTAGIKRVKHLNHGTVTVSFSQTFQTRTMVDLARHGCLCWHAQFGADVVPAESSEAFVNNVSDLLALENTKELAIVSANPEVLRAAKTSGAHTVLIHRSEHTSTQEFDLEVDGIDMLAESFEAMLDQKEAQKQAATTTTTVAGRTWFQRVVDTASSVLY</sequence>
<feature type="region of interest" description="Disordered" evidence="2">
    <location>
        <begin position="3571"/>
        <end position="3601"/>
    </location>
</feature>
<feature type="domain" description="Ricin B lectin" evidence="3">
    <location>
        <begin position="8"/>
        <end position="140"/>
    </location>
</feature>
<reference evidence="4" key="2">
    <citation type="submission" date="2023-02" db="EMBL/GenBank/DDBJ databases">
        <authorList>
            <consortium name="DOE Joint Genome Institute"/>
            <person name="Mondo S.J."/>
            <person name="Chang Y."/>
            <person name="Wang Y."/>
            <person name="Ahrendt S."/>
            <person name="Andreopoulos W."/>
            <person name="Barry K."/>
            <person name="Beard J."/>
            <person name="Benny G.L."/>
            <person name="Blankenship S."/>
            <person name="Bonito G."/>
            <person name="Cuomo C."/>
            <person name="Desiro A."/>
            <person name="Gervers K.A."/>
            <person name="Hundley H."/>
            <person name="Kuo A."/>
            <person name="LaButti K."/>
            <person name="Lang B.F."/>
            <person name="Lipzen A."/>
            <person name="O'Donnell K."/>
            <person name="Pangilinan J."/>
            <person name="Reynolds N."/>
            <person name="Sandor L."/>
            <person name="Smith M.W."/>
            <person name="Tsang A."/>
            <person name="Grigoriev I.V."/>
            <person name="Stajich J.E."/>
            <person name="Spatafora J.W."/>
        </authorList>
    </citation>
    <scope>NUCLEOTIDE SEQUENCE</scope>
    <source>
        <strain evidence="4">RSA 2281</strain>
    </source>
</reference>
<dbReference type="Proteomes" id="UP001209540">
    <property type="component" value="Unassembled WGS sequence"/>
</dbReference>
<proteinExistence type="predicted"/>
<dbReference type="SUPFAM" id="SSF56784">
    <property type="entry name" value="HAD-like"/>
    <property type="match status" value="1"/>
</dbReference>
<feature type="compositionally biased region" description="Low complexity" evidence="2">
    <location>
        <begin position="157"/>
        <end position="170"/>
    </location>
</feature>
<dbReference type="CDD" id="cd23454">
    <property type="entry name" value="beta-trefoil_Ricin_GllA-1"/>
    <property type="match status" value="3"/>
</dbReference>
<evidence type="ECO:0000313" key="4">
    <source>
        <dbReference type="EMBL" id="KAI9261552.1"/>
    </source>
</evidence>
<feature type="compositionally biased region" description="Basic and acidic residues" evidence="2">
    <location>
        <begin position="6905"/>
        <end position="6928"/>
    </location>
</feature>
<feature type="region of interest" description="Disordered" evidence="2">
    <location>
        <begin position="6900"/>
        <end position="6928"/>
    </location>
</feature>
<dbReference type="InterPro" id="IPR023214">
    <property type="entry name" value="HAD_sf"/>
</dbReference>
<dbReference type="Gene3D" id="3.40.50.1000">
    <property type="entry name" value="HAD superfamily/HAD-like"/>
    <property type="match status" value="1"/>
</dbReference>
<dbReference type="Gene3D" id="2.80.10.50">
    <property type="match status" value="8"/>
</dbReference>
<dbReference type="SMART" id="SM00458">
    <property type="entry name" value="RICIN"/>
    <property type="match status" value="7"/>
</dbReference>
<feature type="compositionally biased region" description="Basic and acidic residues" evidence="2">
    <location>
        <begin position="3571"/>
        <end position="3599"/>
    </location>
</feature>
<feature type="compositionally biased region" description="Basic residues" evidence="2">
    <location>
        <begin position="6351"/>
        <end position="6365"/>
    </location>
</feature>
<dbReference type="Gene3D" id="1.10.150.240">
    <property type="entry name" value="Putative phosphatase, domain 2"/>
    <property type="match status" value="1"/>
</dbReference>
<dbReference type="EMBL" id="JAIXMP010000015">
    <property type="protein sequence ID" value="KAI9261552.1"/>
    <property type="molecule type" value="Genomic_DNA"/>
</dbReference>
<feature type="coiled-coil region" evidence="1">
    <location>
        <begin position="5413"/>
        <end position="5467"/>
    </location>
</feature>
<evidence type="ECO:0000256" key="1">
    <source>
        <dbReference type="SAM" id="Coils"/>
    </source>
</evidence>
<dbReference type="InterPro" id="IPR036412">
    <property type="entry name" value="HAD-like_sf"/>
</dbReference>
<feature type="region of interest" description="Disordered" evidence="2">
    <location>
        <begin position="6537"/>
        <end position="6584"/>
    </location>
</feature>
<feature type="compositionally biased region" description="Basic and acidic residues" evidence="2">
    <location>
        <begin position="5348"/>
        <end position="5391"/>
    </location>
</feature>
<dbReference type="PANTHER" id="PTHR36812:SF9">
    <property type="entry name" value="MYB-LIKE PROTEIN X ISOFORM X1"/>
    <property type="match status" value="1"/>
</dbReference>
<feature type="coiled-coil region" evidence="1">
    <location>
        <begin position="3359"/>
        <end position="3413"/>
    </location>
</feature>
<gene>
    <name evidence="4" type="ORF">BDA99DRAFT_560413</name>
</gene>
<feature type="compositionally biased region" description="Basic and acidic residues" evidence="2">
    <location>
        <begin position="2428"/>
        <end position="2452"/>
    </location>
</feature>
<comment type="caution">
    <text evidence="4">The sequence shown here is derived from an EMBL/GenBank/DDBJ whole genome shotgun (WGS) entry which is preliminary data.</text>
</comment>
<evidence type="ECO:0000259" key="3">
    <source>
        <dbReference type="SMART" id="SM00458"/>
    </source>
</evidence>
<feature type="region of interest" description="Disordered" evidence="2">
    <location>
        <begin position="6351"/>
        <end position="6373"/>
    </location>
</feature>
<organism evidence="4 5">
    <name type="scientific">Phascolomyces articulosus</name>
    <dbReference type="NCBI Taxonomy" id="60185"/>
    <lineage>
        <taxon>Eukaryota</taxon>
        <taxon>Fungi</taxon>
        <taxon>Fungi incertae sedis</taxon>
        <taxon>Mucoromycota</taxon>
        <taxon>Mucoromycotina</taxon>
        <taxon>Mucoromycetes</taxon>
        <taxon>Mucorales</taxon>
        <taxon>Lichtheimiaceae</taxon>
        <taxon>Phascolomyces</taxon>
    </lineage>
</organism>
<dbReference type="InterPro" id="IPR035992">
    <property type="entry name" value="Ricin_B-like_lectins"/>
</dbReference>
<keyword evidence="1" id="KW-0175">Coiled coil</keyword>
<name>A0AAD5PDP9_9FUNG</name>
<feature type="domain" description="Ricin B lectin" evidence="3">
    <location>
        <begin position="1358"/>
        <end position="1502"/>
    </location>
</feature>
<feature type="compositionally biased region" description="Basic and acidic residues" evidence="2">
    <location>
        <begin position="6537"/>
        <end position="6581"/>
    </location>
</feature>
<feature type="compositionally biased region" description="Basic and acidic residues" evidence="2">
    <location>
        <begin position="2478"/>
        <end position="2502"/>
    </location>
</feature>
<feature type="region of interest" description="Disordered" evidence="2">
    <location>
        <begin position="5348"/>
        <end position="5392"/>
    </location>
</feature>
<dbReference type="PROSITE" id="PS50231">
    <property type="entry name" value="RICIN_B_LECTIN"/>
    <property type="match status" value="5"/>
</dbReference>
<keyword evidence="5" id="KW-1185">Reference proteome</keyword>
<feature type="compositionally biased region" description="Basic and acidic residues" evidence="2">
    <location>
        <begin position="5625"/>
        <end position="5653"/>
    </location>
</feature>
<feature type="region of interest" description="Disordered" evidence="2">
    <location>
        <begin position="5815"/>
        <end position="5839"/>
    </location>
</feature>
<feature type="domain" description="Ricin B lectin" evidence="3">
    <location>
        <begin position="213"/>
        <end position="346"/>
    </location>
</feature>
<feature type="region of interest" description="Disordered" evidence="2">
    <location>
        <begin position="2428"/>
        <end position="2456"/>
    </location>
</feature>
<feature type="domain" description="Ricin B lectin" evidence="3">
    <location>
        <begin position="461"/>
        <end position="621"/>
    </location>
</feature>
<feature type="compositionally biased region" description="Low complexity" evidence="2">
    <location>
        <begin position="1305"/>
        <end position="1325"/>
    </location>
</feature>
<evidence type="ECO:0000313" key="5">
    <source>
        <dbReference type="Proteomes" id="UP001209540"/>
    </source>
</evidence>
<dbReference type="SUPFAM" id="SSF50370">
    <property type="entry name" value="Ricin B-like lectins"/>
    <property type="match status" value="7"/>
</dbReference>
<feature type="domain" description="Ricin B lectin" evidence="3">
    <location>
        <begin position="1082"/>
        <end position="1228"/>
    </location>
</feature>
<dbReference type="InterPro" id="IPR023198">
    <property type="entry name" value="PGP-like_dom2"/>
</dbReference>
<feature type="region of interest" description="Disordered" evidence="2">
    <location>
        <begin position="5625"/>
        <end position="5655"/>
    </location>
</feature>
<feature type="compositionally biased region" description="Basic and acidic residues" evidence="2">
    <location>
        <begin position="3294"/>
        <end position="3337"/>
    </location>
</feature>
<evidence type="ECO:0000256" key="2">
    <source>
        <dbReference type="SAM" id="MobiDB-lite"/>
    </source>
</evidence>
<feature type="region of interest" description="Disordered" evidence="2">
    <location>
        <begin position="3294"/>
        <end position="3338"/>
    </location>
</feature>
<feature type="domain" description="Ricin B lectin" evidence="3">
    <location>
        <begin position="894"/>
        <end position="1032"/>
    </location>
</feature>
<dbReference type="Pfam" id="PF14200">
    <property type="entry name" value="RicinB_lectin_2"/>
    <property type="match status" value="1"/>
</dbReference>
<feature type="region of interest" description="Disordered" evidence="2">
    <location>
        <begin position="157"/>
        <end position="212"/>
    </location>
</feature>
<feature type="region of interest" description="Disordered" evidence="2">
    <location>
        <begin position="1244"/>
        <end position="1333"/>
    </location>
</feature>
<dbReference type="PANTHER" id="PTHR36812">
    <property type="entry name" value="NEUROFILAMENT TRIPLET M PROTEIN-LIKE PROTEIN"/>
    <property type="match status" value="1"/>
</dbReference>
<feature type="domain" description="Ricin B lectin" evidence="3">
    <location>
        <begin position="347"/>
        <end position="459"/>
    </location>
</feature>